<evidence type="ECO:0000313" key="1">
    <source>
        <dbReference type="EMBL" id="GJS61677.1"/>
    </source>
</evidence>
<reference evidence="1" key="2">
    <citation type="submission" date="2022-01" db="EMBL/GenBank/DDBJ databases">
        <authorList>
            <person name="Yamashiro T."/>
            <person name="Shiraishi A."/>
            <person name="Satake H."/>
            <person name="Nakayama K."/>
        </authorList>
    </citation>
    <scope>NUCLEOTIDE SEQUENCE</scope>
</reference>
<keyword evidence="2" id="KW-1185">Reference proteome</keyword>
<dbReference type="EMBL" id="BQNB010009307">
    <property type="protein sequence ID" value="GJS61677.1"/>
    <property type="molecule type" value="Genomic_DNA"/>
</dbReference>
<organism evidence="1 2">
    <name type="scientific">Tanacetum coccineum</name>
    <dbReference type="NCBI Taxonomy" id="301880"/>
    <lineage>
        <taxon>Eukaryota</taxon>
        <taxon>Viridiplantae</taxon>
        <taxon>Streptophyta</taxon>
        <taxon>Embryophyta</taxon>
        <taxon>Tracheophyta</taxon>
        <taxon>Spermatophyta</taxon>
        <taxon>Magnoliopsida</taxon>
        <taxon>eudicotyledons</taxon>
        <taxon>Gunneridae</taxon>
        <taxon>Pentapetalae</taxon>
        <taxon>asterids</taxon>
        <taxon>campanulids</taxon>
        <taxon>Asterales</taxon>
        <taxon>Asteraceae</taxon>
        <taxon>Asteroideae</taxon>
        <taxon>Anthemideae</taxon>
        <taxon>Anthemidinae</taxon>
        <taxon>Tanacetum</taxon>
    </lineage>
</organism>
<name>A0ABQ4XA38_9ASTR</name>
<proteinExistence type="predicted"/>
<sequence length="234" mass="25895">MAASTKALIVEYASTPTPPSPPLSPLSPLSSSLPRIPSSPIHTSPIYASAPLGYRAAMVQLRAASPLPVPSPPLPIPSPPLFEVRESSTTDAARQTGRNLARRVDYGFIDTMDASVRASESRVMTAVDEVNARVTDLASTQRQNAHELYVRDEDAQDDRALLRAQISLLMRERLYFRSMASSYEREAIYARHTWSRSEDRSTALEALIRAQEARITVQEAHTRGLQRDVSVLQR</sequence>
<reference evidence="1" key="1">
    <citation type="journal article" date="2022" name="Int. J. Mol. Sci.">
        <title>Draft Genome of Tanacetum Coccineum: Genomic Comparison of Closely Related Tanacetum-Family Plants.</title>
        <authorList>
            <person name="Yamashiro T."/>
            <person name="Shiraishi A."/>
            <person name="Nakayama K."/>
            <person name="Satake H."/>
        </authorList>
    </citation>
    <scope>NUCLEOTIDE SEQUENCE</scope>
</reference>
<dbReference type="Proteomes" id="UP001151760">
    <property type="component" value="Unassembled WGS sequence"/>
</dbReference>
<comment type="caution">
    <text evidence="1">The sequence shown here is derived from an EMBL/GenBank/DDBJ whole genome shotgun (WGS) entry which is preliminary data.</text>
</comment>
<gene>
    <name evidence="1" type="ORF">Tco_0656461</name>
</gene>
<protein>
    <submittedName>
        <fullName evidence="1">Uncharacterized protein</fullName>
    </submittedName>
</protein>
<accession>A0ABQ4XA38</accession>
<evidence type="ECO:0000313" key="2">
    <source>
        <dbReference type="Proteomes" id="UP001151760"/>
    </source>
</evidence>